<accession>A0A0C2MHC6</accession>
<proteinExistence type="predicted"/>
<reference evidence="1 2" key="1">
    <citation type="journal article" date="2014" name="Genome Biol. Evol.">
        <title>The genome of the myxosporean Thelohanellus kitauei shows adaptations to nutrient acquisition within its fish host.</title>
        <authorList>
            <person name="Yang Y."/>
            <person name="Xiong J."/>
            <person name="Zhou Z."/>
            <person name="Huo F."/>
            <person name="Miao W."/>
            <person name="Ran C."/>
            <person name="Liu Y."/>
            <person name="Zhang J."/>
            <person name="Feng J."/>
            <person name="Wang M."/>
            <person name="Wang M."/>
            <person name="Wang L."/>
            <person name="Yao B."/>
        </authorList>
    </citation>
    <scope>NUCLEOTIDE SEQUENCE [LARGE SCALE GENOMIC DNA]</scope>
    <source>
        <strain evidence="1">Wuqing</strain>
    </source>
</reference>
<dbReference type="Proteomes" id="UP000031668">
    <property type="component" value="Unassembled WGS sequence"/>
</dbReference>
<organism evidence="1 2">
    <name type="scientific">Thelohanellus kitauei</name>
    <name type="common">Myxosporean</name>
    <dbReference type="NCBI Taxonomy" id="669202"/>
    <lineage>
        <taxon>Eukaryota</taxon>
        <taxon>Metazoa</taxon>
        <taxon>Cnidaria</taxon>
        <taxon>Myxozoa</taxon>
        <taxon>Myxosporea</taxon>
        <taxon>Bivalvulida</taxon>
        <taxon>Platysporina</taxon>
        <taxon>Myxobolidae</taxon>
        <taxon>Thelohanellus</taxon>
    </lineage>
</organism>
<sequence length="218" mass="24894">MWQFPKDVLSGSNKQSVEILGQFVMKQTNPQKSSIKKKLVEWYDTISFSLNQKKAFGQCKCFSIRLTEVWEPRCNATVRLTRINSTEQIFQYLAKPRNLYTRYQRAVVHKTIINEDKSIVVSSGQGKGEEMHKYITDCKKTKVRTQANGHDGKRDKWMNPQRRTVSTCNAQAICPVSFLQAGKAPDLPIKIGLINEPDKTGVPDIKLIRTDTTLDLSQ</sequence>
<dbReference type="OrthoDB" id="1669972at2759"/>
<dbReference type="AlphaFoldDB" id="A0A0C2MHC6"/>
<dbReference type="EMBL" id="JWZT01003512">
    <property type="protein sequence ID" value="KII66541.1"/>
    <property type="molecule type" value="Genomic_DNA"/>
</dbReference>
<keyword evidence="2" id="KW-1185">Reference proteome</keyword>
<name>A0A0C2MHC6_THEKT</name>
<evidence type="ECO:0000313" key="2">
    <source>
        <dbReference type="Proteomes" id="UP000031668"/>
    </source>
</evidence>
<gene>
    <name evidence="1" type="ORF">RF11_16000</name>
</gene>
<evidence type="ECO:0000313" key="1">
    <source>
        <dbReference type="EMBL" id="KII66541.1"/>
    </source>
</evidence>
<comment type="caution">
    <text evidence="1">The sequence shown here is derived from an EMBL/GenBank/DDBJ whole genome shotgun (WGS) entry which is preliminary data.</text>
</comment>
<protein>
    <submittedName>
        <fullName evidence="1">Uncharacterized protein</fullName>
    </submittedName>
</protein>